<keyword evidence="2" id="KW-1185">Reference proteome</keyword>
<dbReference type="InParanoid" id="A0A061EBP8"/>
<dbReference type="Proteomes" id="UP000026915">
    <property type="component" value="Chromosome 2"/>
</dbReference>
<evidence type="ECO:0000313" key="2">
    <source>
        <dbReference type="Proteomes" id="UP000026915"/>
    </source>
</evidence>
<gene>
    <name evidence="1" type="ORF">TCM_008416</name>
</gene>
<accession>A0A061EBP8</accession>
<dbReference type="Gramene" id="EOX99668">
    <property type="protein sequence ID" value="EOX99668"/>
    <property type="gene ID" value="TCM_008416"/>
</dbReference>
<reference evidence="1 2" key="1">
    <citation type="journal article" date="2013" name="Genome Biol.">
        <title>The genome sequence of the most widely cultivated cacao type and its use to identify candidate genes regulating pod color.</title>
        <authorList>
            <person name="Motamayor J.C."/>
            <person name="Mockaitis K."/>
            <person name="Schmutz J."/>
            <person name="Haiminen N."/>
            <person name="Iii D.L."/>
            <person name="Cornejo O."/>
            <person name="Findley S.D."/>
            <person name="Zheng P."/>
            <person name="Utro F."/>
            <person name="Royaert S."/>
            <person name="Saski C."/>
            <person name="Jenkins J."/>
            <person name="Podicheti R."/>
            <person name="Zhao M."/>
            <person name="Scheffler B.E."/>
            <person name="Stack J.C."/>
            <person name="Feltus F.A."/>
            <person name="Mustiga G.M."/>
            <person name="Amores F."/>
            <person name="Phillips W."/>
            <person name="Marelli J.P."/>
            <person name="May G.D."/>
            <person name="Shapiro H."/>
            <person name="Ma J."/>
            <person name="Bustamante C.D."/>
            <person name="Schnell R.J."/>
            <person name="Main D."/>
            <person name="Gilbert D."/>
            <person name="Parida L."/>
            <person name="Kuhn D.N."/>
        </authorList>
    </citation>
    <scope>NUCLEOTIDE SEQUENCE [LARGE SCALE GENOMIC DNA]</scope>
    <source>
        <strain evidence="2">cv. Matina 1-6</strain>
    </source>
</reference>
<evidence type="ECO:0000313" key="1">
    <source>
        <dbReference type="EMBL" id="EOX99668.1"/>
    </source>
</evidence>
<name>A0A061EBP8_THECC</name>
<organism evidence="1 2">
    <name type="scientific">Theobroma cacao</name>
    <name type="common">Cacao</name>
    <name type="synonym">Cocoa</name>
    <dbReference type="NCBI Taxonomy" id="3641"/>
    <lineage>
        <taxon>Eukaryota</taxon>
        <taxon>Viridiplantae</taxon>
        <taxon>Streptophyta</taxon>
        <taxon>Embryophyta</taxon>
        <taxon>Tracheophyta</taxon>
        <taxon>Spermatophyta</taxon>
        <taxon>Magnoliopsida</taxon>
        <taxon>eudicotyledons</taxon>
        <taxon>Gunneridae</taxon>
        <taxon>Pentapetalae</taxon>
        <taxon>rosids</taxon>
        <taxon>malvids</taxon>
        <taxon>Malvales</taxon>
        <taxon>Malvaceae</taxon>
        <taxon>Byttnerioideae</taxon>
        <taxon>Theobroma</taxon>
    </lineage>
</organism>
<dbReference type="EMBL" id="CM001880">
    <property type="protein sequence ID" value="EOX99668.1"/>
    <property type="molecule type" value="Genomic_DNA"/>
</dbReference>
<dbReference type="HOGENOM" id="CLU_2390409_0_0_1"/>
<dbReference type="AlphaFoldDB" id="A0A061EBP8"/>
<sequence length="94" mass="10805">MEIMVFMVQGIRNEMAFNGKLWYARKVMDIIKLRERKKLSTKIGWEKLSNGWLKFNINGMARGCLSSLRIGGVLRDNNAEKPNAKNKGFGEDIQ</sequence>
<proteinExistence type="predicted"/>
<protein>
    <submittedName>
        <fullName evidence="1">Uncharacterized protein</fullName>
    </submittedName>
</protein>